<evidence type="ECO:0000313" key="2">
    <source>
        <dbReference type="Proteomes" id="UP000054549"/>
    </source>
</evidence>
<dbReference type="Proteomes" id="UP000054549">
    <property type="component" value="Unassembled WGS sequence"/>
</dbReference>
<sequence>MSDLEKYNHDDFEVVRTDKRFGGFEELKLKKDSTNARFLRKSLTPDSHNEIDDLLSLQKLVMKDGCSGTIHPMYTHNERKWVLMSVPEEHYGITGLAV</sequence>
<evidence type="ECO:0000313" key="1">
    <source>
        <dbReference type="EMBL" id="KIL67264.1"/>
    </source>
</evidence>
<dbReference type="InParanoid" id="A0A0C2TJS0"/>
<name>A0A0C2TJS0_AMAMK</name>
<gene>
    <name evidence="1" type="ORF">M378DRAFT_159661</name>
</gene>
<dbReference type="OrthoDB" id="3252968at2759"/>
<dbReference type="EMBL" id="KN818232">
    <property type="protein sequence ID" value="KIL67264.1"/>
    <property type="molecule type" value="Genomic_DNA"/>
</dbReference>
<dbReference type="HOGENOM" id="CLU_182410_0_0_1"/>
<accession>A0A0C2TJS0</accession>
<reference evidence="1 2" key="1">
    <citation type="submission" date="2014-04" db="EMBL/GenBank/DDBJ databases">
        <title>Evolutionary Origins and Diversification of the Mycorrhizal Mutualists.</title>
        <authorList>
            <consortium name="DOE Joint Genome Institute"/>
            <consortium name="Mycorrhizal Genomics Consortium"/>
            <person name="Kohler A."/>
            <person name="Kuo A."/>
            <person name="Nagy L.G."/>
            <person name="Floudas D."/>
            <person name="Copeland A."/>
            <person name="Barry K.W."/>
            <person name="Cichocki N."/>
            <person name="Veneault-Fourrey C."/>
            <person name="LaButti K."/>
            <person name="Lindquist E.A."/>
            <person name="Lipzen A."/>
            <person name="Lundell T."/>
            <person name="Morin E."/>
            <person name="Murat C."/>
            <person name="Riley R."/>
            <person name="Ohm R."/>
            <person name="Sun H."/>
            <person name="Tunlid A."/>
            <person name="Henrissat B."/>
            <person name="Grigoriev I.V."/>
            <person name="Hibbett D.S."/>
            <person name="Martin F."/>
        </authorList>
    </citation>
    <scope>NUCLEOTIDE SEQUENCE [LARGE SCALE GENOMIC DNA]</scope>
    <source>
        <strain evidence="1 2">Koide BX008</strain>
    </source>
</reference>
<proteinExistence type="predicted"/>
<dbReference type="AlphaFoldDB" id="A0A0C2TJS0"/>
<keyword evidence="2" id="KW-1185">Reference proteome</keyword>
<organism evidence="1 2">
    <name type="scientific">Amanita muscaria (strain Koide BX008)</name>
    <dbReference type="NCBI Taxonomy" id="946122"/>
    <lineage>
        <taxon>Eukaryota</taxon>
        <taxon>Fungi</taxon>
        <taxon>Dikarya</taxon>
        <taxon>Basidiomycota</taxon>
        <taxon>Agaricomycotina</taxon>
        <taxon>Agaricomycetes</taxon>
        <taxon>Agaricomycetidae</taxon>
        <taxon>Agaricales</taxon>
        <taxon>Pluteineae</taxon>
        <taxon>Amanitaceae</taxon>
        <taxon>Amanita</taxon>
    </lineage>
</organism>
<protein>
    <submittedName>
        <fullName evidence="1">Uncharacterized protein</fullName>
    </submittedName>
</protein>